<protein>
    <submittedName>
        <fullName evidence="2">Uncharacterized protein</fullName>
    </submittedName>
</protein>
<keyword evidence="3" id="KW-1185">Reference proteome</keyword>
<organism evidence="2 3">
    <name type="scientific">Brachybacterium nesterenkovii</name>
    <dbReference type="NCBI Taxonomy" id="47847"/>
    <lineage>
        <taxon>Bacteria</taxon>
        <taxon>Bacillati</taxon>
        <taxon>Actinomycetota</taxon>
        <taxon>Actinomycetes</taxon>
        <taxon>Micrococcales</taxon>
        <taxon>Dermabacteraceae</taxon>
        <taxon>Brachybacterium</taxon>
    </lineage>
</organism>
<proteinExistence type="predicted"/>
<dbReference type="EMBL" id="FWFG01000089">
    <property type="protein sequence ID" value="SLM93551.1"/>
    <property type="molecule type" value="Genomic_DNA"/>
</dbReference>
<accession>A0A1X6X469</accession>
<feature type="compositionally biased region" description="Basic and acidic residues" evidence="1">
    <location>
        <begin position="41"/>
        <end position="54"/>
    </location>
</feature>
<gene>
    <name evidence="2" type="ORF">FM110_10105</name>
</gene>
<name>A0A1X6X469_9MICO</name>
<dbReference type="Proteomes" id="UP000195981">
    <property type="component" value="Unassembled WGS sequence"/>
</dbReference>
<evidence type="ECO:0000256" key="1">
    <source>
        <dbReference type="SAM" id="MobiDB-lite"/>
    </source>
</evidence>
<sequence length="111" mass="11752">MPSEDLLGALQVSVVPTWVRLERARAHRADDDRTAAWQETSRLEGARAKHEVERTIFTASSTATSTHGRAPLNAGPWHGTTDHDTTGTGDSPSSGNPSSDSTSPDSLGAQT</sequence>
<evidence type="ECO:0000313" key="2">
    <source>
        <dbReference type="EMBL" id="SLM93551.1"/>
    </source>
</evidence>
<reference evidence="2 3" key="1">
    <citation type="submission" date="2017-02" db="EMBL/GenBank/DDBJ databases">
        <authorList>
            <person name="Peterson S.W."/>
        </authorList>
    </citation>
    <scope>NUCLEOTIDE SEQUENCE [LARGE SCALE GENOMIC DNA]</scope>
    <source>
        <strain evidence="2 3">CIP104813</strain>
    </source>
</reference>
<feature type="compositionally biased region" description="Low complexity" evidence="1">
    <location>
        <begin position="86"/>
        <end position="111"/>
    </location>
</feature>
<dbReference type="AlphaFoldDB" id="A0A1X6X469"/>
<evidence type="ECO:0000313" key="3">
    <source>
        <dbReference type="Proteomes" id="UP000195981"/>
    </source>
</evidence>
<feature type="region of interest" description="Disordered" evidence="1">
    <location>
        <begin position="26"/>
        <end position="111"/>
    </location>
</feature>